<dbReference type="OrthoDB" id="20872at2759"/>
<protein>
    <submittedName>
        <fullName evidence="2">Uncharacterized protein</fullName>
    </submittedName>
</protein>
<dbReference type="EMBL" id="LUKN01001730">
    <property type="protein sequence ID" value="OAR00410.1"/>
    <property type="molecule type" value="Genomic_DNA"/>
</dbReference>
<gene>
    <name evidence="2" type="ORF">LLEC1_01353</name>
</gene>
<dbReference type="AlphaFoldDB" id="A0A179IF53"/>
<name>A0A179IF53_CORDF</name>
<dbReference type="SUPFAM" id="SSF48403">
    <property type="entry name" value="Ankyrin repeat"/>
    <property type="match status" value="1"/>
</dbReference>
<dbReference type="PROSITE" id="PS50088">
    <property type="entry name" value="ANK_REPEAT"/>
    <property type="match status" value="1"/>
</dbReference>
<dbReference type="Proteomes" id="UP000243081">
    <property type="component" value="Unassembled WGS sequence"/>
</dbReference>
<sequence length="60" mass="6402">MEQACYPAIIDLLLSYGDKSILGLGDDSGQMALHYAAQMGNTNDIQILTDKGADADLIDN</sequence>
<feature type="repeat" description="ANK" evidence="1">
    <location>
        <begin position="28"/>
        <end position="60"/>
    </location>
</feature>
<dbReference type="InterPro" id="IPR002110">
    <property type="entry name" value="Ankyrin_rpt"/>
</dbReference>
<proteinExistence type="predicted"/>
<evidence type="ECO:0000313" key="3">
    <source>
        <dbReference type="Proteomes" id="UP000243081"/>
    </source>
</evidence>
<reference evidence="2 3" key="1">
    <citation type="submission" date="2016-03" db="EMBL/GenBank/DDBJ databases">
        <title>Fine-scale spatial genetic structure of a fungal parasite of coffee scale insects.</title>
        <authorList>
            <person name="Jackson D."/>
            <person name="Zemenick K.A."/>
            <person name="Malloure B."/>
            <person name="Quandt C.A."/>
            <person name="James T.Y."/>
        </authorList>
    </citation>
    <scope>NUCLEOTIDE SEQUENCE [LARGE SCALE GENOMIC DNA]</scope>
    <source>
        <strain evidence="2 3">UM487</strain>
    </source>
</reference>
<comment type="caution">
    <text evidence="2">The sequence shown here is derived from an EMBL/GenBank/DDBJ whole genome shotgun (WGS) entry which is preliminary data.</text>
</comment>
<evidence type="ECO:0000313" key="2">
    <source>
        <dbReference type="EMBL" id="OAR00410.1"/>
    </source>
</evidence>
<keyword evidence="1" id="KW-0040">ANK repeat</keyword>
<dbReference type="PROSITE" id="PS50297">
    <property type="entry name" value="ANK_REP_REGION"/>
    <property type="match status" value="1"/>
</dbReference>
<keyword evidence="3" id="KW-1185">Reference proteome</keyword>
<dbReference type="Gene3D" id="1.25.40.20">
    <property type="entry name" value="Ankyrin repeat-containing domain"/>
    <property type="match status" value="1"/>
</dbReference>
<dbReference type="Pfam" id="PF12796">
    <property type="entry name" value="Ank_2"/>
    <property type="match status" value="1"/>
</dbReference>
<organism evidence="2 3">
    <name type="scientific">Cordyceps confragosa</name>
    <name type="common">Lecanicillium lecanii</name>
    <dbReference type="NCBI Taxonomy" id="2714763"/>
    <lineage>
        <taxon>Eukaryota</taxon>
        <taxon>Fungi</taxon>
        <taxon>Dikarya</taxon>
        <taxon>Ascomycota</taxon>
        <taxon>Pezizomycotina</taxon>
        <taxon>Sordariomycetes</taxon>
        <taxon>Hypocreomycetidae</taxon>
        <taxon>Hypocreales</taxon>
        <taxon>Cordycipitaceae</taxon>
        <taxon>Akanthomyces</taxon>
    </lineage>
</organism>
<evidence type="ECO:0000256" key="1">
    <source>
        <dbReference type="PROSITE-ProRule" id="PRU00023"/>
    </source>
</evidence>
<dbReference type="InterPro" id="IPR036770">
    <property type="entry name" value="Ankyrin_rpt-contain_sf"/>
</dbReference>
<accession>A0A179IF53</accession>